<protein>
    <submittedName>
        <fullName evidence="1">Uncharacterized protein</fullName>
    </submittedName>
</protein>
<sequence length="59" mass="6799">MNKHKQAIVLTVDPRVVECPYCYGTILITKDLSITDATSEDFKYTDTFVCPNCHHVFYI</sequence>
<gene>
    <name evidence="1" type="ORF">UU16_C0035G0031</name>
</gene>
<proteinExistence type="predicted"/>
<comment type="caution">
    <text evidence="1">The sequence shown here is derived from an EMBL/GenBank/DDBJ whole genome shotgun (WGS) entry which is preliminary data.</text>
</comment>
<dbReference type="EMBL" id="LBZO01000035">
    <property type="protein sequence ID" value="KKR72950.1"/>
    <property type="molecule type" value="Genomic_DNA"/>
</dbReference>
<name>A0A0G0VM35_9BACT</name>
<evidence type="ECO:0000313" key="2">
    <source>
        <dbReference type="Proteomes" id="UP000034013"/>
    </source>
</evidence>
<organism evidence="1 2">
    <name type="scientific">Candidatus Woesebacteria bacterium GW2011_GWA2_40_7</name>
    <dbReference type="NCBI Taxonomy" id="1618562"/>
    <lineage>
        <taxon>Bacteria</taxon>
        <taxon>Candidatus Woeseibacteriota</taxon>
    </lineage>
</organism>
<evidence type="ECO:0000313" key="1">
    <source>
        <dbReference type="EMBL" id="KKR72950.1"/>
    </source>
</evidence>
<accession>A0A0G0VM35</accession>
<dbReference type="AlphaFoldDB" id="A0A0G0VM35"/>
<reference evidence="1 2" key="1">
    <citation type="journal article" date="2015" name="Nature">
        <title>rRNA introns, odd ribosomes, and small enigmatic genomes across a large radiation of phyla.</title>
        <authorList>
            <person name="Brown C.T."/>
            <person name="Hug L.A."/>
            <person name="Thomas B.C."/>
            <person name="Sharon I."/>
            <person name="Castelle C.J."/>
            <person name="Singh A."/>
            <person name="Wilkins M.J."/>
            <person name="Williams K.H."/>
            <person name="Banfield J.F."/>
        </authorList>
    </citation>
    <scope>NUCLEOTIDE SEQUENCE [LARGE SCALE GENOMIC DNA]</scope>
</reference>
<dbReference type="Proteomes" id="UP000034013">
    <property type="component" value="Unassembled WGS sequence"/>
</dbReference>